<dbReference type="Proteomes" id="UP000716322">
    <property type="component" value="Unassembled WGS sequence"/>
</dbReference>
<keyword evidence="1" id="KW-0472">Membrane</keyword>
<feature type="transmembrane region" description="Helical" evidence="1">
    <location>
        <begin position="23"/>
        <end position="44"/>
    </location>
</feature>
<gene>
    <name evidence="2" type="ORF">HAV22_16770</name>
</gene>
<dbReference type="RefSeq" id="WP_166860508.1">
    <property type="nucleotide sequence ID" value="NZ_JAAQOM010000010.1"/>
</dbReference>
<accession>A0ABX0PDG3</accession>
<evidence type="ECO:0000256" key="1">
    <source>
        <dbReference type="SAM" id="Phobius"/>
    </source>
</evidence>
<organism evidence="2 3">
    <name type="scientific">Telluria antibiotica</name>
    <dbReference type="NCBI Taxonomy" id="2717319"/>
    <lineage>
        <taxon>Bacteria</taxon>
        <taxon>Pseudomonadati</taxon>
        <taxon>Pseudomonadota</taxon>
        <taxon>Betaproteobacteria</taxon>
        <taxon>Burkholderiales</taxon>
        <taxon>Oxalobacteraceae</taxon>
        <taxon>Telluria group</taxon>
        <taxon>Telluria</taxon>
    </lineage>
</organism>
<proteinExistence type="predicted"/>
<reference evidence="2 3" key="1">
    <citation type="submission" date="2020-03" db="EMBL/GenBank/DDBJ databases">
        <title>Genome sequence of strain Massilia sp. TW-1.</title>
        <authorList>
            <person name="Chaudhary D.K."/>
        </authorList>
    </citation>
    <scope>NUCLEOTIDE SEQUENCE [LARGE SCALE GENOMIC DNA]</scope>
    <source>
        <strain evidence="2 3">TW-1</strain>
    </source>
</reference>
<keyword evidence="1" id="KW-1133">Transmembrane helix</keyword>
<protein>
    <submittedName>
        <fullName evidence="2">Uncharacterized protein</fullName>
    </submittedName>
</protein>
<evidence type="ECO:0000313" key="2">
    <source>
        <dbReference type="EMBL" id="NIA55291.1"/>
    </source>
</evidence>
<keyword evidence="1" id="KW-0812">Transmembrane</keyword>
<evidence type="ECO:0000313" key="3">
    <source>
        <dbReference type="Proteomes" id="UP000716322"/>
    </source>
</evidence>
<sequence>MEDSFVNRLRPFRTDYPGLDGTIFLALLILLGVAPIVVMVAHLFRTLLSHI</sequence>
<comment type="caution">
    <text evidence="2">The sequence shown here is derived from an EMBL/GenBank/DDBJ whole genome shotgun (WGS) entry which is preliminary data.</text>
</comment>
<dbReference type="EMBL" id="JAAQOM010000010">
    <property type="protein sequence ID" value="NIA55291.1"/>
    <property type="molecule type" value="Genomic_DNA"/>
</dbReference>
<name>A0ABX0PDG3_9BURK</name>
<keyword evidence="3" id="KW-1185">Reference proteome</keyword>